<evidence type="ECO:0000256" key="1">
    <source>
        <dbReference type="ARBA" id="ARBA00007420"/>
    </source>
</evidence>
<feature type="active site" description="Proton acceptor" evidence="2">
    <location>
        <position position="58"/>
    </location>
</feature>
<dbReference type="EMBL" id="BLXT01002034">
    <property type="protein sequence ID" value="GFN90454.1"/>
    <property type="molecule type" value="Genomic_DNA"/>
</dbReference>
<dbReference type="Proteomes" id="UP000735302">
    <property type="component" value="Unassembled WGS sequence"/>
</dbReference>
<dbReference type="CDD" id="cd01673">
    <property type="entry name" value="dNK"/>
    <property type="match status" value="1"/>
</dbReference>
<comment type="caution">
    <text evidence="5">The sequence shown here is derived from an EMBL/GenBank/DDBJ whole genome shotgun (WGS) entry which is preliminary data.</text>
</comment>
<evidence type="ECO:0000256" key="2">
    <source>
        <dbReference type="PIRSR" id="PIRSR000705-1"/>
    </source>
</evidence>
<comment type="similarity">
    <text evidence="1">Belongs to the DCK/DGK family.</text>
</comment>
<keyword evidence="3" id="KW-0547">Nucleotide-binding</keyword>
<evidence type="ECO:0000256" key="3">
    <source>
        <dbReference type="PIRSR" id="PIRSR000705-3"/>
    </source>
</evidence>
<gene>
    <name evidence="5" type="ORF">PoB_001696000</name>
</gene>
<evidence type="ECO:0000259" key="4">
    <source>
        <dbReference type="Pfam" id="PF01712"/>
    </source>
</evidence>
<organism evidence="5 6">
    <name type="scientific">Plakobranchus ocellatus</name>
    <dbReference type="NCBI Taxonomy" id="259542"/>
    <lineage>
        <taxon>Eukaryota</taxon>
        <taxon>Metazoa</taxon>
        <taxon>Spiralia</taxon>
        <taxon>Lophotrochozoa</taxon>
        <taxon>Mollusca</taxon>
        <taxon>Gastropoda</taxon>
        <taxon>Heterobranchia</taxon>
        <taxon>Euthyneura</taxon>
        <taxon>Panpulmonata</taxon>
        <taxon>Sacoglossa</taxon>
        <taxon>Placobranchoidea</taxon>
        <taxon>Plakobranchidae</taxon>
        <taxon>Plakobranchus</taxon>
    </lineage>
</organism>
<dbReference type="GO" id="GO:0005739">
    <property type="term" value="C:mitochondrion"/>
    <property type="evidence" value="ECO:0007669"/>
    <property type="project" value="TreeGrafter"/>
</dbReference>
<feature type="domain" description="Deoxynucleoside kinase" evidence="4">
    <location>
        <begin position="20"/>
        <end position="172"/>
    </location>
</feature>
<dbReference type="GO" id="GO:0005524">
    <property type="term" value="F:ATP binding"/>
    <property type="evidence" value="ECO:0007669"/>
    <property type="project" value="UniProtKB-KW"/>
</dbReference>
<dbReference type="PANTHER" id="PTHR10513">
    <property type="entry name" value="DEOXYNUCLEOSIDE KINASE"/>
    <property type="match status" value="1"/>
</dbReference>
<dbReference type="PIRSF" id="PIRSF000705">
    <property type="entry name" value="DNK"/>
    <property type="match status" value="1"/>
</dbReference>
<accession>A0AAV3Z4T3</accession>
<dbReference type="PANTHER" id="PTHR10513:SF24">
    <property type="entry name" value="THYMIDINE KINASE 2, MITOCHONDRIAL"/>
    <property type="match status" value="1"/>
</dbReference>
<evidence type="ECO:0000313" key="6">
    <source>
        <dbReference type="Proteomes" id="UP000735302"/>
    </source>
</evidence>
<dbReference type="InterPro" id="IPR050566">
    <property type="entry name" value="Deoxyribonucleoside_kinase"/>
</dbReference>
<protein>
    <submittedName>
        <fullName evidence="5">Thymidine kinase 2, mitochondrial-like</fullName>
    </submittedName>
</protein>
<feature type="binding site" evidence="3">
    <location>
        <begin position="117"/>
        <end position="121"/>
    </location>
    <ligand>
        <name>ATP</name>
        <dbReference type="ChEBI" id="CHEBI:30616"/>
    </ligand>
</feature>
<sequence length="197" mass="22866">MSQNLYVAEVSAFTSCLRQDLMYKDALRWSSAFELLATISMLRHHQNSQKPHTLKMLERSIYSTRHCFMENLRENQLIPSVDYSILKEYHKWVDQHEDIQVDLIVYLRASPEICAERMRKRNRSEEAGVPLEYLQALHRLHDDWLLHGKRGKLPSPVLVLDANKDLSELQQEVAGLSQDILCGMTCVPKDEETVVTS</sequence>
<name>A0AAV3Z4T3_9GAST</name>
<keyword evidence="6" id="KW-1185">Reference proteome</keyword>
<dbReference type="Gene3D" id="3.40.50.300">
    <property type="entry name" value="P-loop containing nucleotide triphosphate hydrolases"/>
    <property type="match status" value="1"/>
</dbReference>
<dbReference type="InterPro" id="IPR002624">
    <property type="entry name" value="DCK/DGK"/>
</dbReference>
<dbReference type="AlphaFoldDB" id="A0AAV3Z4T3"/>
<proteinExistence type="inferred from homology"/>
<keyword evidence="5" id="KW-0418">Kinase</keyword>
<reference evidence="5 6" key="1">
    <citation type="journal article" date="2021" name="Elife">
        <title>Chloroplast acquisition without the gene transfer in kleptoplastic sea slugs, Plakobranchus ocellatus.</title>
        <authorList>
            <person name="Maeda T."/>
            <person name="Takahashi S."/>
            <person name="Yoshida T."/>
            <person name="Shimamura S."/>
            <person name="Takaki Y."/>
            <person name="Nagai Y."/>
            <person name="Toyoda A."/>
            <person name="Suzuki Y."/>
            <person name="Arimoto A."/>
            <person name="Ishii H."/>
            <person name="Satoh N."/>
            <person name="Nishiyama T."/>
            <person name="Hasebe M."/>
            <person name="Maruyama T."/>
            <person name="Minagawa J."/>
            <person name="Obokata J."/>
            <person name="Shigenobu S."/>
        </authorList>
    </citation>
    <scope>NUCLEOTIDE SEQUENCE [LARGE SCALE GENOMIC DNA]</scope>
</reference>
<dbReference type="InterPro" id="IPR027417">
    <property type="entry name" value="P-loop_NTPase"/>
</dbReference>
<dbReference type="SUPFAM" id="SSF52540">
    <property type="entry name" value="P-loop containing nucleoside triphosphate hydrolases"/>
    <property type="match status" value="1"/>
</dbReference>
<evidence type="ECO:0000313" key="5">
    <source>
        <dbReference type="EMBL" id="GFN90454.1"/>
    </source>
</evidence>
<dbReference type="Pfam" id="PF01712">
    <property type="entry name" value="dNK"/>
    <property type="match status" value="1"/>
</dbReference>
<keyword evidence="5" id="KW-0808">Transferase</keyword>
<dbReference type="InterPro" id="IPR031314">
    <property type="entry name" value="DNK_dom"/>
</dbReference>
<dbReference type="GO" id="GO:0019136">
    <property type="term" value="F:deoxynucleoside kinase activity"/>
    <property type="evidence" value="ECO:0007669"/>
    <property type="project" value="InterPro"/>
</dbReference>
<keyword evidence="3" id="KW-0067">ATP-binding</keyword>